<organism evidence="2 3">
    <name type="scientific">Oxobacter pfennigii</name>
    <dbReference type="NCBI Taxonomy" id="36849"/>
    <lineage>
        <taxon>Bacteria</taxon>
        <taxon>Bacillati</taxon>
        <taxon>Bacillota</taxon>
        <taxon>Clostridia</taxon>
        <taxon>Eubacteriales</taxon>
        <taxon>Clostridiaceae</taxon>
        <taxon>Oxobacter</taxon>
    </lineage>
</organism>
<gene>
    <name evidence="2" type="ORF">OXPF_30190</name>
</gene>
<dbReference type="PATRIC" id="fig|36849.3.peg.3200"/>
<dbReference type="EMBL" id="LKET01000039">
    <property type="protein sequence ID" value="KPU43578.1"/>
    <property type="molecule type" value="Genomic_DNA"/>
</dbReference>
<evidence type="ECO:0000259" key="1">
    <source>
        <dbReference type="Pfam" id="PF09989"/>
    </source>
</evidence>
<protein>
    <recommendedName>
        <fullName evidence="1">DUF2229 domain-containing protein</fullName>
    </recommendedName>
</protein>
<accession>A0A0P8W6E9</accession>
<dbReference type="InterPro" id="IPR018709">
    <property type="entry name" value="CoA_activase_DUF2229"/>
</dbReference>
<dbReference type="Pfam" id="PF09989">
    <property type="entry name" value="DUF2229"/>
    <property type="match status" value="1"/>
</dbReference>
<dbReference type="RefSeq" id="WP_054876012.1">
    <property type="nucleotide sequence ID" value="NZ_LKET01000039.1"/>
</dbReference>
<dbReference type="OrthoDB" id="9780120at2"/>
<reference evidence="2 3" key="1">
    <citation type="submission" date="2015-09" db="EMBL/GenBank/DDBJ databases">
        <title>Genome sequence of Oxobacter pfennigii DSM 3222.</title>
        <authorList>
            <person name="Poehlein A."/>
            <person name="Bengelsdorf F.R."/>
            <person name="Schiel-Bengelsdorf B."/>
            <person name="Duerre P."/>
            <person name="Daniel R."/>
        </authorList>
    </citation>
    <scope>NUCLEOTIDE SEQUENCE [LARGE SCALE GENOMIC DNA]</scope>
    <source>
        <strain evidence="2 3">DSM 3222</strain>
    </source>
</reference>
<proteinExistence type="predicted"/>
<feature type="domain" description="DUF2229" evidence="1">
    <location>
        <begin position="6"/>
        <end position="207"/>
    </location>
</feature>
<dbReference type="Proteomes" id="UP000050326">
    <property type="component" value="Unassembled WGS sequence"/>
</dbReference>
<dbReference type="Gene3D" id="3.40.50.11900">
    <property type="match status" value="1"/>
</dbReference>
<sequence>MKKTITIGIPRALLYYRYNILWKTFLEKLGLKVVISPETTKNILEEGINYSIDESCLSSKVFMGHISYLRGKTDYIFIPRIASYGKDDITCTKFHGLFDIVKNTFPDINLIEYDLDVNNGKTEFIGFMKLGLNFTKNIFKIYMAYRTAKKSQAEYERHENMKQQELLKKQGLKILVVSHSYNIYDEFIGQPVIKYLNKLKVIPLFADLADREYSKNAAMRFSYSLYWTYNKELIGSIDYYKEKIDGIIFLVSFPCGPDSLVTEICQRKIKDIPFITIVMDELQGEAGLRTRLESFIDIISMKKQEEKII</sequence>
<dbReference type="PANTHER" id="PTHR32329">
    <property type="entry name" value="BIFUNCTIONAL PROTEIN [INCLUDES 2-HYDROXYACYL-COA DEHYDRATASE (N-TER) AND ITS ACTIVATOR DOMAIN (C_TERM)-RELATED"/>
    <property type="match status" value="1"/>
</dbReference>
<comment type="caution">
    <text evidence="2">The sequence shown here is derived from an EMBL/GenBank/DDBJ whole genome shotgun (WGS) entry which is preliminary data.</text>
</comment>
<dbReference type="AlphaFoldDB" id="A0A0P8W6E9"/>
<dbReference type="InterPro" id="IPR051805">
    <property type="entry name" value="Dehydratase_Activator_Redct"/>
</dbReference>
<evidence type="ECO:0000313" key="3">
    <source>
        <dbReference type="Proteomes" id="UP000050326"/>
    </source>
</evidence>
<keyword evidence="3" id="KW-1185">Reference proteome</keyword>
<name>A0A0P8W6E9_9CLOT</name>
<dbReference type="STRING" id="36849.OXPF_30190"/>
<dbReference type="PANTHER" id="PTHR32329:SF2">
    <property type="entry name" value="BIFUNCTIONAL PROTEIN [INCLUDES 2-HYDROXYACYL-COA DEHYDRATASE (N-TER) AND ITS ACTIVATOR DOMAIN (C_TERM)"/>
    <property type="match status" value="1"/>
</dbReference>
<evidence type="ECO:0000313" key="2">
    <source>
        <dbReference type="EMBL" id="KPU43578.1"/>
    </source>
</evidence>